<keyword evidence="1" id="KW-1185">Reference proteome</keyword>
<evidence type="ECO:0000313" key="1">
    <source>
        <dbReference type="Proteomes" id="UP000887565"/>
    </source>
</evidence>
<evidence type="ECO:0000313" key="2">
    <source>
        <dbReference type="WBParaSite" id="nRc.2.0.1.t03474-RA"/>
    </source>
</evidence>
<organism evidence="1 2">
    <name type="scientific">Romanomermis culicivorax</name>
    <name type="common">Nematode worm</name>
    <dbReference type="NCBI Taxonomy" id="13658"/>
    <lineage>
        <taxon>Eukaryota</taxon>
        <taxon>Metazoa</taxon>
        <taxon>Ecdysozoa</taxon>
        <taxon>Nematoda</taxon>
        <taxon>Enoplea</taxon>
        <taxon>Dorylaimia</taxon>
        <taxon>Mermithida</taxon>
        <taxon>Mermithoidea</taxon>
        <taxon>Mermithidae</taxon>
        <taxon>Romanomermis</taxon>
    </lineage>
</organism>
<accession>A0A915HP40</accession>
<protein>
    <submittedName>
        <fullName evidence="2">Uncharacterized protein</fullName>
    </submittedName>
</protein>
<dbReference type="AlphaFoldDB" id="A0A915HP40"/>
<sequence>MKNDKQLCKDLVKAHTIGVGSRGNVGPSLQGFSNLIDVQQIKGEQGEEHAENDGLGERTA</sequence>
<reference evidence="2" key="1">
    <citation type="submission" date="2022-11" db="UniProtKB">
        <authorList>
            <consortium name="WormBaseParasite"/>
        </authorList>
    </citation>
    <scope>IDENTIFICATION</scope>
</reference>
<dbReference type="WBParaSite" id="nRc.2.0.1.t03474-RA">
    <property type="protein sequence ID" value="nRc.2.0.1.t03474-RA"/>
    <property type="gene ID" value="nRc.2.0.1.g03474"/>
</dbReference>
<name>A0A915HP40_ROMCU</name>
<dbReference type="Proteomes" id="UP000887565">
    <property type="component" value="Unplaced"/>
</dbReference>
<proteinExistence type="predicted"/>